<organism evidence="2 3">
    <name type="scientific">Ustilago trichophora</name>
    <dbReference type="NCBI Taxonomy" id="86804"/>
    <lineage>
        <taxon>Eukaryota</taxon>
        <taxon>Fungi</taxon>
        <taxon>Dikarya</taxon>
        <taxon>Basidiomycota</taxon>
        <taxon>Ustilaginomycotina</taxon>
        <taxon>Ustilaginomycetes</taxon>
        <taxon>Ustilaginales</taxon>
        <taxon>Ustilaginaceae</taxon>
        <taxon>Ustilago</taxon>
    </lineage>
</organism>
<feature type="region of interest" description="Disordered" evidence="1">
    <location>
        <begin position="1113"/>
        <end position="1142"/>
    </location>
</feature>
<feature type="compositionally biased region" description="Low complexity" evidence="1">
    <location>
        <begin position="1113"/>
        <end position="1123"/>
    </location>
</feature>
<keyword evidence="3" id="KW-1185">Reference proteome</keyword>
<feature type="region of interest" description="Disordered" evidence="1">
    <location>
        <begin position="922"/>
        <end position="954"/>
    </location>
</feature>
<sequence length="1569" mass="158241">MTAATAPSPSPAPSAPPLAHTPSRQSPVDAIHVASDGSTRRHDASTSASPSKLTPITSYATNNLGTLAKPIDLASPPASPTLAATTAPDIVASTSTRPLHQPSPSPSAAVSTQAATTSATSTDASTVASAQPQANNATPSASTSTAAPRKPFASTLATPNRLLPPTPLGNAGDRTAASTSSATSTPSKPVHLPAPYKAPRLAQSGASESFATAYPTQETRQKYASPAKPLPTASGATPSHKRSWQSSGSVDLSNKKFRPTGASVSTPAASSSPSTFTASATSASPSPFGSTALPTARASSTAANTRPLPLASTPLTSRPLSAAPTTARAANISSGITVTNIPKPGSSLSNQAGVGPLNLIPAVSGTQLPASTRDEYLSLLQKSELIDLVKQLERQLNDLIAAPAGSSTLYRQARIYPNQIHTQIDRLRARQRIETSRSTSTSDLSLKDVYSLLNASASTSNAPTYTRTAGPVPRAATSTSLTGRTAPPSSSAARRSVTSTPAAATTTGATRGAAAGGTAAQKQTGTAQNASLTSLINSINAMVRQQAQPARGPNGAPLPPAQTPSIAPAARAAPVTTAKARPAGGSAPTLSPAALRSIVGDGPMPSNAALAAAIAAHFGGSLPGNPATATRPASLASRSAPATAASSAARVASAAKAATDRSQAATAAANRTPAAAASLSGPGKDISDKIAAILGSSSSTQTTMLGPQGLPLAPAAPAPGGSGPLPIGNIAAMLSSFAGQPNTSSPLAGPTNAGAKTGTPAAEGQENALSSLLQHFEEAKRRLPSQAAASPATVASPASSSTTAVQDPIAILTGASANPAFTPTYPAGASASTSPDMASNREASWSPDPEPVIVQGPLGTSTLPSYEDMIVEGLRVMREAPPRTLFNWMQVTYPLTKKFRPSAHQALQKAFKRGRLLKTGSMYRINPSWSDPGESRKPTRRPQVGRDHPMVTPGLNGEVLAVSPLKDSQAYRNVADSGIRTMGKGMRPGPRPYGQPGAAPLANPASSIFQNGSAASIILEYQKRTGKKLDADSVKQLYQLIRAGPSDGSAEEMLAHLLTQTGYHDEAATATAAAAAQTAAAAMSASMPTYARPSTSMPAMASGSSAPSALLGRTGAAAAGQRRMPTTPVAKGPTSLPLPTTSEPTMMQQLASMLNDLSSPINPVLANSLLGQLSSNAAAAAAARAANMPGMTAGPSLPAAPARTLAPAPSGPSSASSQLASALSSLTGQTPQQDLDSAVSETLAAALQQIGAAPTATAAAASPNVPMKSMSTEASAPKAVEEGVAAGASGDAAEEGIDLAEYEDAIRALTSAFENPNAAEEDGDSEESDVEADERAIAAAEAEPDSIEEGGHQAEEAAEQGDNVDTAQQAQTSTAEQDKRQEEADEGEEEEGEEEEEEEEEEDDEDGGEAEQMDLSAVLRQLTASLQAHHEGTSDAQGEDASAGKEAEASAATESHEDGEQPASTEAADADNSMANQEVPDKIDSMDVDQVAEEPQEAQAESTEAGQGEASHETSENAEGGAGSEDAASLQAQLEALVASLAANAGNGDDDDDEDDEGDDDGDDEEEAD</sequence>
<feature type="compositionally biased region" description="Low complexity" evidence="1">
    <location>
        <begin position="106"/>
        <end position="148"/>
    </location>
</feature>
<accession>A0A5C3E0P6</accession>
<reference evidence="2 3" key="1">
    <citation type="submission" date="2018-03" db="EMBL/GenBank/DDBJ databases">
        <authorList>
            <person name="Guldener U."/>
        </authorList>
    </citation>
    <scope>NUCLEOTIDE SEQUENCE [LARGE SCALE GENOMIC DNA]</scope>
    <source>
        <strain evidence="2 3">NBRC100155</strain>
    </source>
</reference>
<gene>
    <name evidence="2" type="ORF">UTRI_03397_B</name>
</gene>
<feature type="compositionally biased region" description="Low complexity" evidence="1">
    <location>
        <begin position="175"/>
        <end position="185"/>
    </location>
</feature>
<dbReference type="SUPFAM" id="SSF46785">
    <property type="entry name" value="Winged helix' DNA-binding domain"/>
    <property type="match status" value="1"/>
</dbReference>
<feature type="compositionally biased region" description="Acidic residues" evidence="1">
    <location>
        <begin position="1486"/>
        <end position="1496"/>
    </location>
</feature>
<dbReference type="InterPro" id="IPR036390">
    <property type="entry name" value="WH_DNA-bd_sf"/>
</dbReference>
<feature type="compositionally biased region" description="Basic and acidic residues" evidence="1">
    <location>
        <begin position="1442"/>
        <end position="1459"/>
    </location>
</feature>
<feature type="compositionally biased region" description="Low complexity" evidence="1">
    <location>
        <begin position="259"/>
        <end position="306"/>
    </location>
</feature>
<feature type="region of interest" description="Disordered" evidence="1">
    <location>
        <begin position="781"/>
        <end position="801"/>
    </location>
</feature>
<feature type="region of interest" description="Disordered" evidence="1">
    <location>
        <begin position="979"/>
        <end position="1000"/>
    </location>
</feature>
<evidence type="ECO:0000313" key="2">
    <source>
        <dbReference type="EMBL" id="SPO24058.1"/>
    </source>
</evidence>
<feature type="compositionally biased region" description="Polar residues" evidence="1">
    <location>
        <begin position="830"/>
        <end position="843"/>
    </location>
</feature>
<feature type="region of interest" description="Disordered" evidence="1">
    <location>
        <begin position="741"/>
        <end position="765"/>
    </location>
</feature>
<feature type="region of interest" description="Disordered" evidence="1">
    <location>
        <begin position="1"/>
        <end position="328"/>
    </location>
</feature>
<feature type="compositionally biased region" description="Low complexity" evidence="1">
    <location>
        <begin position="1133"/>
        <end position="1142"/>
    </location>
</feature>
<name>A0A5C3E0P6_9BASI</name>
<feature type="compositionally biased region" description="Low complexity" evidence="1">
    <location>
        <begin position="784"/>
        <end position="801"/>
    </location>
</feature>
<evidence type="ECO:0008006" key="4">
    <source>
        <dbReference type="Google" id="ProtNLM"/>
    </source>
</evidence>
<feature type="compositionally biased region" description="Acidic residues" evidence="1">
    <location>
        <begin position="1383"/>
        <end position="1412"/>
    </location>
</feature>
<feature type="region of interest" description="Disordered" evidence="1">
    <location>
        <begin position="1194"/>
        <end position="1237"/>
    </location>
</feature>
<feature type="region of interest" description="Disordered" evidence="1">
    <location>
        <begin position="460"/>
        <end position="526"/>
    </location>
</feature>
<feature type="compositionally biased region" description="Polar residues" evidence="1">
    <location>
        <begin position="204"/>
        <end position="218"/>
    </location>
</feature>
<dbReference type="EMBL" id="OOIN01000006">
    <property type="protein sequence ID" value="SPO24058.1"/>
    <property type="molecule type" value="Genomic_DNA"/>
</dbReference>
<feature type="compositionally biased region" description="Low complexity" evidence="1">
    <location>
        <begin position="73"/>
        <end position="88"/>
    </location>
</feature>
<feature type="compositionally biased region" description="Low complexity" evidence="1">
    <location>
        <begin position="1282"/>
        <end position="1291"/>
    </location>
</feature>
<feature type="compositionally biased region" description="Polar residues" evidence="1">
    <location>
        <begin position="45"/>
        <end position="65"/>
    </location>
</feature>
<feature type="region of interest" description="Disordered" evidence="1">
    <location>
        <begin position="545"/>
        <end position="589"/>
    </location>
</feature>
<feature type="region of interest" description="Disordered" evidence="1">
    <location>
        <begin position="1267"/>
        <end position="1291"/>
    </location>
</feature>
<dbReference type="Proteomes" id="UP000324022">
    <property type="component" value="Unassembled WGS sequence"/>
</dbReference>
<feature type="compositionally biased region" description="Low complexity" evidence="1">
    <location>
        <begin position="563"/>
        <end position="583"/>
    </location>
</feature>
<dbReference type="OrthoDB" id="5863171at2759"/>
<feature type="compositionally biased region" description="Acidic residues" evidence="1">
    <location>
        <begin position="1319"/>
        <end position="1332"/>
    </location>
</feature>
<feature type="compositionally biased region" description="Low complexity" evidence="1">
    <location>
        <begin position="482"/>
        <end position="526"/>
    </location>
</feature>
<feature type="compositionally biased region" description="Low complexity" evidence="1">
    <location>
        <begin position="1195"/>
        <end position="1230"/>
    </location>
</feature>
<feature type="region of interest" description="Disordered" evidence="1">
    <location>
        <begin position="826"/>
        <end position="850"/>
    </location>
</feature>
<evidence type="ECO:0000256" key="1">
    <source>
        <dbReference type="SAM" id="MobiDB-lite"/>
    </source>
</evidence>
<feature type="compositionally biased region" description="Acidic residues" evidence="1">
    <location>
        <begin position="1548"/>
        <end position="1569"/>
    </location>
</feature>
<protein>
    <recommendedName>
        <fullName evidence="4">Histone H1</fullName>
    </recommendedName>
</protein>
<feature type="region of interest" description="Disordered" evidence="1">
    <location>
        <begin position="1313"/>
        <end position="1569"/>
    </location>
</feature>
<feature type="compositionally biased region" description="Low complexity" evidence="1">
    <location>
        <begin position="1366"/>
        <end position="1375"/>
    </location>
</feature>
<evidence type="ECO:0000313" key="3">
    <source>
        <dbReference type="Proteomes" id="UP000324022"/>
    </source>
</evidence>
<proteinExistence type="predicted"/>